<protein>
    <submittedName>
        <fullName evidence="2">Uncharacterized protein</fullName>
    </submittedName>
</protein>
<dbReference type="AlphaFoldDB" id="A0A194W6J0"/>
<dbReference type="Proteomes" id="UP000078559">
    <property type="component" value="Chromosome 7"/>
</dbReference>
<name>A0A194W6J0_CYTMA</name>
<accession>A0A194W6J0</accession>
<organism evidence="2 3">
    <name type="scientific">Cytospora mali</name>
    <name type="common">Apple Valsa canker fungus</name>
    <name type="synonym">Valsa mali</name>
    <dbReference type="NCBI Taxonomy" id="578113"/>
    <lineage>
        <taxon>Eukaryota</taxon>
        <taxon>Fungi</taxon>
        <taxon>Dikarya</taxon>
        <taxon>Ascomycota</taxon>
        <taxon>Pezizomycotina</taxon>
        <taxon>Sordariomycetes</taxon>
        <taxon>Sordariomycetidae</taxon>
        <taxon>Diaporthales</taxon>
        <taxon>Cytosporaceae</taxon>
        <taxon>Cytospora</taxon>
    </lineage>
</organism>
<proteinExistence type="predicted"/>
<evidence type="ECO:0000313" key="3">
    <source>
        <dbReference type="Proteomes" id="UP000078559"/>
    </source>
</evidence>
<feature type="region of interest" description="Disordered" evidence="1">
    <location>
        <begin position="1"/>
        <end position="33"/>
    </location>
</feature>
<reference evidence="2" key="1">
    <citation type="submission" date="2014-12" db="EMBL/GenBank/DDBJ databases">
        <title>Genome Sequence of Valsa Canker Pathogens Uncovers a Specific Adaption of Colonization on Woody Bark.</title>
        <authorList>
            <person name="Yin Z."/>
            <person name="Liu H."/>
            <person name="Gao X."/>
            <person name="Li Z."/>
            <person name="Song N."/>
            <person name="Ke X."/>
            <person name="Dai Q."/>
            <person name="Wu Y."/>
            <person name="Sun Y."/>
            <person name="Xu J.-R."/>
            <person name="Kang Z.K."/>
            <person name="Wang L."/>
            <person name="Huang L."/>
        </authorList>
    </citation>
    <scope>NUCLEOTIDE SEQUENCE [LARGE SCALE GENOMIC DNA]</scope>
    <source>
        <strain evidence="2">03-8</strain>
    </source>
</reference>
<dbReference type="EMBL" id="CM003104">
    <property type="protein sequence ID" value="KUI71690.1"/>
    <property type="molecule type" value="Genomic_DNA"/>
</dbReference>
<evidence type="ECO:0000313" key="2">
    <source>
        <dbReference type="EMBL" id="KUI71690.1"/>
    </source>
</evidence>
<gene>
    <name evidence="2" type="ORF">VM1G_11741</name>
</gene>
<evidence type="ECO:0000256" key="1">
    <source>
        <dbReference type="SAM" id="MobiDB-lite"/>
    </source>
</evidence>
<sequence length="80" mass="8535">MSKHIATTRLLGANSEPKNTKALGKERDSPEADAQPMVSILGVHLAPVTCAHGSIRLLMFNTASNAKGFLYDSPVLETLT</sequence>
<keyword evidence="3" id="KW-1185">Reference proteome</keyword>